<dbReference type="InterPro" id="IPR023210">
    <property type="entry name" value="NADP_OxRdtase_dom"/>
</dbReference>
<evidence type="ECO:0000313" key="8">
    <source>
        <dbReference type="EMBL" id="AJT40996.1"/>
    </source>
</evidence>
<dbReference type="PANTHER" id="PTHR43827">
    <property type="entry name" value="2,5-DIKETO-D-GLUCONIC ACID REDUCTASE"/>
    <property type="match status" value="1"/>
</dbReference>
<dbReference type="PRINTS" id="PR00069">
    <property type="entry name" value="ALDKETRDTASE"/>
</dbReference>
<keyword evidence="3" id="KW-0560">Oxidoreductase</keyword>
<keyword evidence="2" id="KW-0521">NADP</keyword>
<proteinExistence type="inferred from homology"/>
<organism evidence="8 9">
    <name type="scientific">Psychromicrobium lacuslunae</name>
    <dbReference type="NCBI Taxonomy" id="1618207"/>
    <lineage>
        <taxon>Bacteria</taxon>
        <taxon>Bacillati</taxon>
        <taxon>Actinomycetota</taxon>
        <taxon>Actinomycetes</taxon>
        <taxon>Micrococcales</taxon>
        <taxon>Micrococcaceae</taxon>
        <taxon>Psychromicrobium</taxon>
    </lineage>
</organism>
<dbReference type="Pfam" id="PF00248">
    <property type="entry name" value="Aldo_ket_red"/>
    <property type="match status" value="1"/>
</dbReference>
<reference evidence="8 9" key="1">
    <citation type="journal article" date="2015" name="Genome Announc.">
        <title>Complete Genome Sequencing of Protease-Producing Novel Arthrobacter sp. Strain IHBB 11108 Using PacBio Single-Molecule Real-Time Sequencing Technology.</title>
        <authorList>
            <person name="Kiran S."/>
            <person name="Swarnkar M.K."/>
            <person name="Pal M."/>
            <person name="Thakur R."/>
            <person name="Tewari R."/>
            <person name="Singh A.K."/>
            <person name="Gulati A."/>
        </authorList>
    </citation>
    <scope>NUCLEOTIDE SEQUENCE [LARGE SCALE GENOMIC DNA]</scope>
    <source>
        <strain evidence="8 9">IHBB 11108</strain>
    </source>
</reference>
<evidence type="ECO:0000256" key="1">
    <source>
        <dbReference type="ARBA" id="ARBA00007905"/>
    </source>
</evidence>
<evidence type="ECO:0000256" key="6">
    <source>
        <dbReference type="PIRSR" id="PIRSR000097-3"/>
    </source>
</evidence>
<evidence type="ECO:0000256" key="5">
    <source>
        <dbReference type="PIRSR" id="PIRSR000097-2"/>
    </source>
</evidence>
<sequence>MTSPLFTLNSAARIPRQGYGVYKVPPQQTATLVRQAIEVGYRLIDTAALYLNEEGVGRAVREAIADGLVRRDELFITSKLWNDQQGYDKALQGFEESRQRLGLDYLDLFLIHWPAPKQDRYRETYRAFETLLADGKVRSIGVSNFLPEHLERLLQDSSVVPAVNQVELHPWLQQGPLRAFHAQHGILTQAWSPLARGKILDDPQLLALAEETGLSVAQLSLCWLRELGISAIPKASSPARMKQNLELPTAALPAQLMARIAQLDRNQRVGSDPRKVE</sequence>
<feature type="domain" description="NADP-dependent oxidoreductase" evidence="7">
    <location>
        <begin position="23"/>
        <end position="264"/>
    </location>
</feature>
<dbReference type="Proteomes" id="UP000061839">
    <property type="component" value="Chromosome"/>
</dbReference>
<dbReference type="InterPro" id="IPR018170">
    <property type="entry name" value="Aldo/ket_reductase_CS"/>
</dbReference>
<dbReference type="SUPFAM" id="SSF51430">
    <property type="entry name" value="NAD(P)-linked oxidoreductase"/>
    <property type="match status" value="1"/>
</dbReference>
<dbReference type="HOGENOM" id="CLU_023205_0_1_11"/>
<comment type="similarity">
    <text evidence="1">Belongs to the aldo/keto reductase family.</text>
</comment>
<protein>
    <submittedName>
        <fullName evidence="8">Oxidoreductase</fullName>
    </submittedName>
</protein>
<dbReference type="OrthoDB" id="9804790at2"/>
<dbReference type="PIRSF" id="PIRSF000097">
    <property type="entry name" value="AKR"/>
    <property type="match status" value="1"/>
</dbReference>
<dbReference type="STRING" id="1618207.UM93_04780"/>
<dbReference type="FunFam" id="3.20.20.100:FF:000002">
    <property type="entry name" value="2,5-diketo-D-gluconic acid reductase A"/>
    <property type="match status" value="1"/>
</dbReference>
<dbReference type="PROSITE" id="PS00798">
    <property type="entry name" value="ALDOKETO_REDUCTASE_1"/>
    <property type="match status" value="1"/>
</dbReference>
<dbReference type="AlphaFoldDB" id="A0A0D4BY29"/>
<dbReference type="PROSITE" id="PS00062">
    <property type="entry name" value="ALDOKETO_REDUCTASE_2"/>
    <property type="match status" value="1"/>
</dbReference>
<evidence type="ECO:0000256" key="4">
    <source>
        <dbReference type="PIRSR" id="PIRSR000097-1"/>
    </source>
</evidence>
<name>A0A0D4BY29_9MICC</name>
<accession>A0A0D4BY29</accession>
<dbReference type="Gene3D" id="3.20.20.100">
    <property type="entry name" value="NADP-dependent oxidoreductase domain"/>
    <property type="match status" value="1"/>
</dbReference>
<dbReference type="PATRIC" id="fig|1618207.4.peg.972"/>
<dbReference type="InterPro" id="IPR020471">
    <property type="entry name" value="AKR"/>
</dbReference>
<feature type="binding site" evidence="5">
    <location>
        <position position="112"/>
    </location>
    <ligand>
        <name>substrate</name>
    </ligand>
</feature>
<dbReference type="GO" id="GO:0016616">
    <property type="term" value="F:oxidoreductase activity, acting on the CH-OH group of donors, NAD or NADP as acceptor"/>
    <property type="evidence" value="ECO:0007669"/>
    <property type="project" value="UniProtKB-ARBA"/>
</dbReference>
<dbReference type="KEGG" id="ari:UM93_04780"/>
<dbReference type="InterPro" id="IPR036812">
    <property type="entry name" value="NAD(P)_OxRdtase_dom_sf"/>
</dbReference>
<dbReference type="EMBL" id="CP011005">
    <property type="protein sequence ID" value="AJT40996.1"/>
    <property type="molecule type" value="Genomic_DNA"/>
</dbReference>
<feature type="active site" description="Proton donor" evidence="4">
    <location>
        <position position="50"/>
    </location>
</feature>
<dbReference type="PANTHER" id="PTHR43827:SF3">
    <property type="entry name" value="NADP-DEPENDENT OXIDOREDUCTASE DOMAIN-CONTAINING PROTEIN"/>
    <property type="match status" value="1"/>
</dbReference>
<evidence type="ECO:0000259" key="7">
    <source>
        <dbReference type="Pfam" id="PF00248"/>
    </source>
</evidence>
<feature type="site" description="Lowers pKa of active site Tyr" evidence="6">
    <location>
        <position position="79"/>
    </location>
</feature>
<keyword evidence="9" id="KW-1185">Reference proteome</keyword>
<evidence type="ECO:0000256" key="3">
    <source>
        <dbReference type="ARBA" id="ARBA00023002"/>
    </source>
</evidence>
<gene>
    <name evidence="8" type="ORF">UM93_04780</name>
</gene>
<evidence type="ECO:0000313" key="9">
    <source>
        <dbReference type="Proteomes" id="UP000061839"/>
    </source>
</evidence>
<evidence type="ECO:0000256" key="2">
    <source>
        <dbReference type="ARBA" id="ARBA00022857"/>
    </source>
</evidence>
<dbReference type="RefSeq" id="WP_045074010.1">
    <property type="nucleotide sequence ID" value="NZ_CP011005.1"/>
</dbReference>